<protein>
    <submittedName>
        <fullName evidence="2">Uncharacterized protein</fullName>
    </submittedName>
</protein>
<dbReference type="EMBL" id="BK015796">
    <property type="protein sequence ID" value="DAE25324.1"/>
    <property type="molecule type" value="Genomic_DNA"/>
</dbReference>
<name>A0A8S5R316_9CAUD</name>
<accession>A0A8S5R316</accession>
<keyword evidence="1" id="KW-0812">Transmembrane</keyword>
<sequence>MKNTPIFAKIGKGNNMTVNVHINAKHSANFAEIVTACCAVLGLGLAAYALTKMQDAAEDLKRPFKALKRRFFKKGE</sequence>
<evidence type="ECO:0000256" key="1">
    <source>
        <dbReference type="SAM" id="Phobius"/>
    </source>
</evidence>
<keyword evidence="1" id="KW-0472">Membrane</keyword>
<reference evidence="2" key="1">
    <citation type="journal article" date="2021" name="Proc. Natl. Acad. Sci. U.S.A.">
        <title>A Catalog of Tens of Thousands of Viruses from Human Metagenomes Reveals Hidden Associations with Chronic Diseases.</title>
        <authorList>
            <person name="Tisza M.J."/>
            <person name="Buck C.B."/>
        </authorList>
    </citation>
    <scope>NUCLEOTIDE SEQUENCE</scope>
    <source>
        <strain evidence="2">Ctj7g1</strain>
    </source>
</reference>
<feature type="transmembrane region" description="Helical" evidence="1">
    <location>
        <begin position="33"/>
        <end position="51"/>
    </location>
</feature>
<organism evidence="2">
    <name type="scientific">Siphoviridae sp. ctj7g1</name>
    <dbReference type="NCBI Taxonomy" id="2826438"/>
    <lineage>
        <taxon>Viruses</taxon>
        <taxon>Duplodnaviria</taxon>
        <taxon>Heunggongvirae</taxon>
        <taxon>Uroviricota</taxon>
        <taxon>Caudoviricetes</taxon>
    </lineage>
</organism>
<evidence type="ECO:0000313" key="2">
    <source>
        <dbReference type="EMBL" id="DAE25324.1"/>
    </source>
</evidence>
<keyword evidence="1" id="KW-1133">Transmembrane helix</keyword>
<proteinExistence type="predicted"/>